<evidence type="ECO:0000259" key="3">
    <source>
        <dbReference type="Pfam" id="PF01757"/>
    </source>
</evidence>
<dbReference type="OrthoDB" id="5819582at2759"/>
<dbReference type="Proteomes" id="UP000018087">
    <property type="component" value="Unassembled WGS sequence"/>
</dbReference>
<dbReference type="InterPro" id="IPR050879">
    <property type="entry name" value="Acyltransferase_3"/>
</dbReference>
<reference evidence="5" key="1">
    <citation type="journal article" date="2014" name="Genome Announc.">
        <title>Genome sequence of the pathogenic fungus Sporothrix schenckii (ATCC 58251).</title>
        <authorList>
            <person name="Cuomo C.A."/>
            <person name="Rodriguez-Del Valle N."/>
            <person name="Perez-Sanchez L."/>
            <person name="Abouelleil A."/>
            <person name="Goldberg J."/>
            <person name="Young S."/>
            <person name="Zeng Q."/>
            <person name="Birren B.W."/>
        </authorList>
    </citation>
    <scope>NUCLEOTIDE SEQUENCE [LARGE SCALE GENOMIC DNA]</scope>
    <source>
        <strain evidence="5">ATCC 58251 / de Perez 2211183</strain>
    </source>
</reference>
<dbReference type="eggNOG" id="ENOG502RYMZ">
    <property type="taxonomic scope" value="Eukaryota"/>
</dbReference>
<dbReference type="PANTHER" id="PTHR23028">
    <property type="entry name" value="ACETYLTRANSFERASE"/>
    <property type="match status" value="1"/>
</dbReference>
<feature type="transmembrane region" description="Helical" evidence="2">
    <location>
        <begin position="535"/>
        <end position="553"/>
    </location>
</feature>
<accession>U7Q608</accession>
<organism evidence="4 5">
    <name type="scientific">Sporothrix schenckii (strain ATCC 58251 / de Perez 2211183)</name>
    <name type="common">Rose-picker's disease fungus</name>
    <dbReference type="NCBI Taxonomy" id="1391915"/>
    <lineage>
        <taxon>Eukaryota</taxon>
        <taxon>Fungi</taxon>
        <taxon>Dikarya</taxon>
        <taxon>Ascomycota</taxon>
        <taxon>Pezizomycotina</taxon>
        <taxon>Sordariomycetes</taxon>
        <taxon>Sordariomycetidae</taxon>
        <taxon>Ophiostomatales</taxon>
        <taxon>Ophiostomataceae</taxon>
        <taxon>Sporothrix</taxon>
    </lineage>
</organism>
<feature type="compositionally biased region" description="Low complexity" evidence="1">
    <location>
        <begin position="47"/>
        <end position="63"/>
    </location>
</feature>
<feature type="transmembrane region" description="Helical" evidence="2">
    <location>
        <begin position="565"/>
        <end position="584"/>
    </location>
</feature>
<keyword evidence="5" id="KW-1185">Reference proteome</keyword>
<dbReference type="EMBL" id="KI440842">
    <property type="protein sequence ID" value="ERT03273.1"/>
    <property type="molecule type" value="Genomic_DNA"/>
</dbReference>
<feature type="compositionally biased region" description="Polar residues" evidence="1">
    <location>
        <begin position="433"/>
        <end position="444"/>
    </location>
</feature>
<sequence length="660" mass="73274">MANAALRGLRRWVHSQMQPLYNQLPTDADNDREMEKEKEQDVAIEISSVGSSRSGSSGSGNRSPESPRTSHGEPRFGHGRTASSAHRPRTRLAAAVAAVMAVPLVLLRLVYLLWLLVTAPFRRILRLFVPSASTSTSTSTATATGASSWPDLYEQLEEFQLLVPSFLKPNAGGGPPKRMHPTAWLDGLRGVAAFLVVWHHASLLWFGWHVHRGYGSEPGERYLVQLPIVRLCISGPPHVAVFFIVSGFALSYKPLRLSHQGRVREADVAIGSSVFRRHTRLFLMPVAVSFVACMMTYLDLYGAKNWKGVALPSRRPPQAHSLSGQLDHWLRSVTQLTDPMSKSLRRGGTFMYDQNLWTLPVEFDCSLVLFLCHAAFNRFRPRVRMLFVAGMALFAILYIYWEAYLFLVGMLICDLHLELEGVGQTPRPAAATDATSTDNRNDGSTVAMGGRPSSARSLLVRIAMLPVKALRCLPRPSAAFFKRHRTALGVTAFVVGLYLLSIPEAGRGGGKTPGYITLSQWAPRFHRSKGKVDEWYLPLGATIIVVAIERTPALQRLFMHPLPQYLGFISFSMYVLHGTVLWTIGHWTVRKTVALTGSATDWQYGIGIAMCAVVVWFIIIVLSDLVARTVDKQAVSVGHYLYAKCVRPEPPQDVLPTRRE</sequence>
<evidence type="ECO:0000313" key="4">
    <source>
        <dbReference type="EMBL" id="ERT03273.1"/>
    </source>
</evidence>
<name>U7Q608_SPOS1</name>
<dbReference type="STRING" id="1391915.U7Q608"/>
<dbReference type="AlphaFoldDB" id="U7Q608"/>
<feature type="transmembrane region" description="Helical" evidence="2">
    <location>
        <begin position="92"/>
        <end position="117"/>
    </location>
</feature>
<evidence type="ECO:0000313" key="5">
    <source>
        <dbReference type="Proteomes" id="UP000018087"/>
    </source>
</evidence>
<keyword evidence="2" id="KW-1133">Transmembrane helix</keyword>
<keyword evidence="2" id="KW-0812">Transmembrane</keyword>
<dbReference type="PANTHER" id="PTHR23028:SF134">
    <property type="entry name" value="PUTATIVE (AFU_ORTHOLOGUE AFUA_4G08520)-RELATED"/>
    <property type="match status" value="1"/>
</dbReference>
<feature type="transmembrane region" description="Helical" evidence="2">
    <location>
        <begin position="604"/>
        <end position="627"/>
    </location>
</feature>
<gene>
    <name evidence="4" type="ORF">HMPREF1624_01579</name>
</gene>
<feature type="domain" description="Acyltransferase 3" evidence="3">
    <location>
        <begin position="183"/>
        <end position="619"/>
    </location>
</feature>
<feature type="transmembrane region" description="Helical" evidence="2">
    <location>
        <begin position="187"/>
        <end position="208"/>
    </location>
</feature>
<dbReference type="HOGENOM" id="CLU_005679_13_5_1"/>
<feature type="region of interest" description="Disordered" evidence="1">
    <location>
        <begin position="22"/>
        <end position="87"/>
    </location>
</feature>
<protein>
    <recommendedName>
        <fullName evidence="3">Acyltransferase 3 domain-containing protein</fullName>
    </recommendedName>
</protein>
<dbReference type="InterPro" id="IPR002656">
    <property type="entry name" value="Acyl_transf_3_dom"/>
</dbReference>
<feature type="transmembrane region" description="Helical" evidence="2">
    <location>
        <begin position="383"/>
        <end position="401"/>
    </location>
</feature>
<feature type="transmembrane region" description="Helical" evidence="2">
    <location>
        <begin position="486"/>
        <end position="503"/>
    </location>
</feature>
<proteinExistence type="predicted"/>
<feature type="transmembrane region" description="Helical" evidence="2">
    <location>
        <begin position="228"/>
        <end position="252"/>
    </location>
</feature>
<evidence type="ECO:0000256" key="2">
    <source>
        <dbReference type="SAM" id="Phobius"/>
    </source>
</evidence>
<feature type="transmembrane region" description="Helical" evidence="2">
    <location>
        <begin position="281"/>
        <end position="298"/>
    </location>
</feature>
<evidence type="ECO:0000256" key="1">
    <source>
        <dbReference type="SAM" id="MobiDB-lite"/>
    </source>
</evidence>
<feature type="compositionally biased region" description="Basic and acidic residues" evidence="1">
    <location>
        <begin position="29"/>
        <end position="41"/>
    </location>
</feature>
<dbReference type="GO" id="GO:0016747">
    <property type="term" value="F:acyltransferase activity, transferring groups other than amino-acyl groups"/>
    <property type="evidence" value="ECO:0007669"/>
    <property type="project" value="InterPro"/>
</dbReference>
<dbReference type="Pfam" id="PF01757">
    <property type="entry name" value="Acyl_transf_3"/>
    <property type="match status" value="1"/>
</dbReference>
<feature type="region of interest" description="Disordered" evidence="1">
    <location>
        <begin position="428"/>
        <end position="450"/>
    </location>
</feature>
<keyword evidence="2" id="KW-0472">Membrane</keyword>